<evidence type="ECO:0000256" key="2">
    <source>
        <dbReference type="ARBA" id="ARBA00023015"/>
    </source>
</evidence>
<evidence type="ECO:0000256" key="3">
    <source>
        <dbReference type="ARBA" id="ARBA00023125"/>
    </source>
</evidence>
<dbReference type="RefSeq" id="WP_012725797.1">
    <property type="nucleotide sequence ID" value="NC_012669.1"/>
</dbReference>
<dbReference type="AlphaFoldDB" id="C5BYQ9"/>
<evidence type="ECO:0000259" key="5">
    <source>
        <dbReference type="PROSITE" id="PS50931"/>
    </source>
</evidence>
<dbReference type="Proteomes" id="UP000007962">
    <property type="component" value="Chromosome"/>
</dbReference>
<dbReference type="InterPro" id="IPR005119">
    <property type="entry name" value="LysR_subst-bd"/>
</dbReference>
<dbReference type="FunFam" id="1.10.10.10:FF:000001">
    <property type="entry name" value="LysR family transcriptional regulator"/>
    <property type="match status" value="1"/>
</dbReference>
<dbReference type="PROSITE" id="PS50931">
    <property type="entry name" value="HTH_LYSR"/>
    <property type="match status" value="1"/>
</dbReference>
<dbReference type="Gene3D" id="1.10.10.10">
    <property type="entry name" value="Winged helix-like DNA-binding domain superfamily/Winged helix DNA-binding domain"/>
    <property type="match status" value="1"/>
</dbReference>
<proteinExistence type="inferred from homology"/>
<dbReference type="InterPro" id="IPR036390">
    <property type="entry name" value="WH_DNA-bd_sf"/>
</dbReference>
<accession>C5BYQ9</accession>
<keyword evidence="2" id="KW-0805">Transcription regulation</keyword>
<dbReference type="Gene3D" id="3.40.190.10">
    <property type="entry name" value="Periplasmic binding protein-like II"/>
    <property type="match status" value="2"/>
</dbReference>
<dbReference type="InterPro" id="IPR000847">
    <property type="entry name" value="LysR_HTH_N"/>
</dbReference>
<dbReference type="eggNOG" id="COG0583">
    <property type="taxonomic scope" value="Bacteria"/>
</dbReference>
<feature type="domain" description="HTH lysR-type" evidence="5">
    <location>
        <begin position="1"/>
        <end position="58"/>
    </location>
</feature>
<dbReference type="Pfam" id="PF00126">
    <property type="entry name" value="HTH_1"/>
    <property type="match status" value="1"/>
</dbReference>
<keyword evidence="4" id="KW-0804">Transcription</keyword>
<organism evidence="6 7">
    <name type="scientific">Beutenbergia cavernae (strain ATCC BAA-8 / DSM 12333 / CCUG 43141 / JCM 11478 / NBRC 16432 / NCIMB 13614 / HKI 0122)</name>
    <dbReference type="NCBI Taxonomy" id="471853"/>
    <lineage>
        <taxon>Bacteria</taxon>
        <taxon>Bacillati</taxon>
        <taxon>Actinomycetota</taxon>
        <taxon>Actinomycetes</taxon>
        <taxon>Micrococcales</taxon>
        <taxon>Beutenbergiaceae</taxon>
        <taxon>Beutenbergia</taxon>
    </lineage>
</organism>
<comment type="similarity">
    <text evidence="1">Belongs to the LysR transcriptional regulatory family.</text>
</comment>
<dbReference type="SUPFAM" id="SSF46785">
    <property type="entry name" value="Winged helix' DNA-binding domain"/>
    <property type="match status" value="1"/>
</dbReference>
<evidence type="ECO:0000313" key="7">
    <source>
        <dbReference type="Proteomes" id="UP000007962"/>
    </source>
</evidence>
<dbReference type="InterPro" id="IPR036388">
    <property type="entry name" value="WH-like_DNA-bd_sf"/>
</dbReference>
<keyword evidence="3" id="KW-0238">DNA-binding</keyword>
<dbReference type="KEGG" id="bcv:Bcav_0756"/>
<protein>
    <submittedName>
        <fullName evidence="6">Transcriptional regulator, LysR family</fullName>
    </submittedName>
</protein>
<dbReference type="PANTHER" id="PTHR30346">
    <property type="entry name" value="TRANSCRIPTIONAL DUAL REGULATOR HCAR-RELATED"/>
    <property type="match status" value="1"/>
</dbReference>
<dbReference type="PANTHER" id="PTHR30346:SF0">
    <property type="entry name" value="HCA OPERON TRANSCRIPTIONAL ACTIVATOR HCAR"/>
    <property type="match status" value="1"/>
</dbReference>
<evidence type="ECO:0000313" key="6">
    <source>
        <dbReference type="EMBL" id="ACQ79017.1"/>
    </source>
</evidence>
<dbReference type="HOGENOM" id="CLU_039613_6_4_11"/>
<evidence type="ECO:0000256" key="1">
    <source>
        <dbReference type="ARBA" id="ARBA00009437"/>
    </source>
</evidence>
<dbReference type="STRING" id="471853.Bcav_0756"/>
<sequence>MELRDIEIFLTLADELHFGRTAERLHVSQARVSQAIKQQERRLGGALFERTSRRVSLTPLGEQLRDDLRVGYDAIKAGIARAGSVAGGVGGELRLGVMGNDAFQFFHVLDRFEADNPGCSVSLHETHFSDAFAALRREELDVLAVWRPVREPDLVEGPPVFRAGRVLVVWSGHELAAHEAVSLEDVADHVRIDPHAGPEYWIDAMLPRVTPSGRVIPRRGPRPTTFHEILGLVASRQCVTLAGAQAALYSAHPGVVFVPVADAPLLTWVLTWRAQAETPLVRALARAAREVGPLGPADLRTP</sequence>
<reference evidence="6 7" key="1">
    <citation type="journal article" date="2009" name="Stand. Genomic Sci.">
        <title>Complete genome sequence of Beutenbergia cavernae type strain (HKI 0122).</title>
        <authorList>
            <person name="Land M."/>
            <person name="Pukall R."/>
            <person name="Abt B."/>
            <person name="Goker M."/>
            <person name="Rohde M."/>
            <person name="Glavina Del Rio T."/>
            <person name="Tice H."/>
            <person name="Copeland A."/>
            <person name="Cheng J.F."/>
            <person name="Lucas S."/>
            <person name="Chen F."/>
            <person name="Nolan M."/>
            <person name="Bruce D."/>
            <person name="Goodwin L."/>
            <person name="Pitluck S."/>
            <person name="Ivanova N."/>
            <person name="Mavromatis K."/>
            <person name="Ovchinnikova G."/>
            <person name="Pati A."/>
            <person name="Chen A."/>
            <person name="Palaniappan K."/>
            <person name="Hauser L."/>
            <person name="Chang Y.J."/>
            <person name="Jefferies C.C."/>
            <person name="Saunders E."/>
            <person name="Brettin T."/>
            <person name="Detter J.C."/>
            <person name="Han C."/>
            <person name="Chain P."/>
            <person name="Bristow J."/>
            <person name="Eisen J.A."/>
            <person name="Markowitz V."/>
            <person name="Hugenholtz P."/>
            <person name="Kyrpides N.C."/>
            <person name="Klenk H.P."/>
            <person name="Lapidus A."/>
        </authorList>
    </citation>
    <scope>NUCLEOTIDE SEQUENCE [LARGE SCALE GENOMIC DNA]</scope>
    <source>
        <strain evidence="7">ATCC BAA-8 / DSM 12333 / NBRC 16432</strain>
    </source>
</reference>
<dbReference type="SUPFAM" id="SSF53850">
    <property type="entry name" value="Periplasmic binding protein-like II"/>
    <property type="match status" value="1"/>
</dbReference>
<name>C5BYQ9_BEUC1</name>
<dbReference type="Pfam" id="PF03466">
    <property type="entry name" value="LysR_substrate"/>
    <property type="match status" value="1"/>
</dbReference>
<gene>
    <name evidence="6" type="ordered locus">Bcav_0756</name>
</gene>
<keyword evidence="7" id="KW-1185">Reference proteome</keyword>
<dbReference type="EMBL" id="CP001618">
    <property type="protein sequence ID" value="ACQ79017.1"/>
    <property type="molecule type" value="Genomic_DNA"/>
</dbReference>
<dbReference type="GO" id="GO:0032993">
    <property type="term" value="C:protein-DNA complex"/>
    <property type="evidence" value="ECO:0007669"/>
    <property type="project" value="TreeGrafter"/>
</dbReference>
<dbReference type="OrthoDB" id="3636008at2"/>
<dbReference type="GO" id="GO:0003677">
    <property type="term" value="F:DNA binding"/>
    <property type="evidence" value="ECO:0007669"/>
    <property type="project" value="UniProtKB-KW"/>
</dbReference>
<evidence type="ECO:0000256" key="4">
    <source>
        <dbReference type="ARBA" id="ARBA00023163"/>
    </source>
</evidence>
<dbReference type="GO" id="GO:0003700">
    <property type="term" value="F:DNA-binding transcription factor activity"/>
    <property type="evidence" value="ECO:0007669"/>
    <property type="project" value="InterPro"/>
</dbReference>